<dbReference type="InterPro" id="IPR008275">
    <property type="entry name" value="CoA_E_activase_dom"/>
</dbReference>
<keyword evidence="4" id="KW-0411">Iron-sulfur</keyword>
<keyword evidence="7" id="KW-1185">Reference proteome</keyword>
<dbReference type="KEGG" id="aaut:ACETAC_00540"/>
<dbReference type="GO" id="GO:0051536">
    <property type="term" value="F:iron-sulfur cluster binding"/>
    <property type="evidence" value="ECO:0007669"/>
    <property type="project" value="UniProtKB-KW"/>
</dbReference>
<dbReference type="NCBIfam" id="TIGR00241">
    <property type="entry name" value="CoA_E_activ"/>
    <property type="match status" value="1"/>
</dbReference>
<reference evidence="6" key="1">
    <citation type="submission" date="2020-08" db="EMBL/GenBank/DDBJ databases">
        <title>Genomic insights into the carbon and energy metabolism of the first obligate autotrophic acetogenic bacterium Aceticella autotrophica gen. nov., sp. nov.</title>
        <authorList>
            <person name="Toshchakov S.V."/>
            <person name="Elcheninov A.G."/>
            <person name="Kublanov I.V."/>
            <person name="Frolov E.N."/>
            <person name="Lebedinsky A.V."/>
        </authorList>
    </citation>
    <scope>NUCLEOTIDE SEQUENCE</scope>
    <source>
        <strain evidence="6">3443-3Ac</strain>
    </source>
</reference>
<evidence type="ECO:0000256" key="3">
    <source>
        <dbReference type="ARBA" id="ARBA00023004"/>
    </source>
</evidence>
<keyword evidence="2" id="KW-0479">Metal-binding</keyword>
<evidence type="ECO:0000256" key="2">
    <source>
        <dbReference type="ARBA" id="ARBA00022723"/>
    </source>
</evidence>
<dbReference type="PANTHER" id="PTHR32329:SF2">
    <property type="entry name" value="BIFUNCTIONAL PROTEIN [INCLUDES 2-HYDROXYACYL-COA DEHYDRATASE (N-TER) AND ITS ACTIVATOR DOMAIN (C_TERM)"/>
    <property type="match status" value="1"/>
</dbReference>
<dbReference type="Gene3D" id="3.30.420.40">
    <property type="match status" value="2"/>
</dbReference>
<dbReference type="EMBL" id="CP060096">
    <property type="protein sequence ID" value="QSZ27455.1"/>
    <property type="molecule type" value="Genomic_DNA"/>
</dbReference>
<dbReference type="CDD" id="cd24036">
    <property type="entry name" value="ASKHA_NBD_BcrAD_BadFG_HgdC_HadI"/>
    <property type="match status" value="1"/>
</dbReference>
<gene>
    <name evidence="6" type="ORF">ACETAC_00540</name>
</gene>
<dbReference type="Proteomes" id="UP000671913">
    <property type="component" value="Chromosome"/>
</dbReference>
<dbReference type="AlphaFoldDB" id="A0A975AVY1"/>
<evidence type="ECO:0000256" key="1">
    <source>
        <dbReference type="ARBA" id="ARBA00001966"/>
    </source>
</evidence>
<evidence type="ECO:0000259" key="5">
    <source>
        <dbReference type="Pfam" id="PF01869"/>
    </source>
</evidence>
<dbReference type="InterPro" id="IPR043129">
    <property type="entry name" value="ATPase_NBD"/>
</dbReference>
<evidence type="ECO:0000313" key="7">
    <source>
        <dbReference type="Proteomes" id="UP000671913"/>
    </source>
</evidence>
<organism evidence="6 7">
    <name type="scientific">Aceticella autotrophica</name>
    <dbReference type="NCBI Taxonomy" id="2755338"/>
    <lineage>
        <taxon>Bacteria</taxon>
        <taxon>Bacillati</taxon>
        <taxon>Bacillota</taxon>
        <taxon>Clostridia</taxon>
        <taxon>Thermoanaerobacterales</taxon>
        <taxon>Thermoanaerobacteraceae</taxon>
        <taxon>Aceticella</taxon>
    </lineage>
</organism>
<keyword evidence="3" id="KW-0408">Iron</keyword>
<evidence type="ECO:0000313" key="6">
    <source>
        <dbReference type="EMBL" id="QSZ27455.1"/>
    </source>
</evidence>
<proteinExistence type="predicted"/>
<dbReference type="PANTHER" id="PTHR32329">
    <property type="entry name" value="BIFUNCTIONAL PROTEIN [INCLUDES 2-HYDROXYACYL-COA DEHYDRATASE (N-TER) AND ITS ACTIVATOR DOMAIN (C_TERM)-RELATED"/>
    <property type="match status" value="1"/>
</dbReference>
<protein>
    <submittedName>
        <fullName evidence="6">2-hydroxyglutaryl-CoA dehydratase</fullName>
    </submittedName>
</protein>
<name>A0A975AVY1_9THEO</name>
<dbReference type="RefSeq" id="WP_284680155.1">
    <property type="nucleotide sequence ID" value="NZ_CP060096.1"/>
</dbReference>
<feature type="domain" description="ATPase BadF/BadG/BcrA/BcrD type" evidence="5">
    <location>
        <begin position="8"/>
        <end position="256"/>
    </location>
</feature>
<accession>A0A975AVY1</accession>
<dbReference type="InterPro" id="IPR002731">
    <property type="entry name" value="ATPase_BadF"/>
</dbReference>
<dbReference type="Pfam" id="PF01869">
    <property type="entry name" value="BcrAD_BadFG"/>
    <property type="match status" value="1"/>
</dbReference>
<dbReference type="SUPFAM" id="SSF53067">
    <property type="entry name" value="Actin-like ATPase domain"/>
    <property type="match status" value="1"/>
</dbReference>
<dbReference type="GO" id="GO:0046872">
    <property type="term" value="F:metal ion binding"/>
    <property type="evidence" value="ECO:0007669"/>
    <property type="project" value="UniProtKB-KW"/>
</dbReference>
<comment type="cofactor">
    <cofactor evidence="1">
        <name>[4Fe-4S] cluster</name>
        <dbReference type="ChEBI" id="CHEBI:49883"/>
    </cofactor>
</comment>
<dbReference type="InterPro" id="IPR051805">
    <property type="entry name" value="Dehydratase_Activator_Redct"/>
</dbReference>
<evidence type="ECO:0000256" key="4">
    <source>
        <dbReference type="ARBA" id="ARBA00023014"/>
    </source>
</evidence>
<sequence length="267" mass="29008">MNKIITAGIDSGSLSTDVVILDENVEILSYSIVPTGASILNSANKAFLQAMDSAGIAEKEISYIVSTGYGRINISFANKQITEITCHAKGAFYLNNNIRTVIDIGGQDSKVIRINEKGNVEDFVMNDRCSAGTGRFLEVMARALEIPIDLMGEEAKKATEKINITSFCTVFAESEVISLISQNKKKADIIKALHDSIANKTISLLDKIGRKSTYMMTGGVAKNKGVVKAIEHRLKENIYIPQEPQIIGALGGAILALEEIKKKIKKI</sequence>